<evidence type="ECO:0000256" key="5">
    <source>
        <dbReference type="ARBA" id="ARBA00022741"/>
    </source>
</evidence>
<accession>A0A7C3WRM6</accession>
<dbReference type="InterPro" id="IPR004358">
    <property type="entry name" value="Sig_transdc_His_kin-like_C"/>
</dbReference>
<dbReference type="SMART" id="SM00387">
    <property type="entry name" value="HATPase_c"/>
    <property type="match status" value="1"/>
</dbReference>
<keyword evidence="3" id="KW-0597">Phosphoprotein</keyword>
<protein>
    <recommendedName>
        <fullName evidence="2">histidine kinase</fullName>
        <ecNumber evidence="2">2.7.13.3</ecNumber>
    </recommendedName>
</protein>
<feature type="transmembrane region" description="Helical" evidence="9">
    <location>
        <begin position="42"/>
        <end position="63"/>
    </location>
</feature>
<keyword evidence="9" id="KW-1133">Transmembrane helix</keyword>
<dbReference type="Pfam" id="PF00512">
    <property type="entry name" value="HisKA"/>
    <property type="match status" value="1"/>
</dbReference>
<evidence type="ECO:0000256" key="3">
    <source>
        <dbReference type="ARBA" id="ARBA00022553"/>
    </source>
</evidence>
<dbReference type="PANTHER" id="PTHR43065:SF10">
    <property type="entry name" value="PEROXIDE STRESS-ACTIVATED HISTIDINE KINASE MAK3"/>
    <property type="match status" value="1"/>
</dbReference>
<dbReference type="PROSITE" id="PS50109">
    <property type="entry name" value="HIS_KIN"/>
    <property type="match status" value="1"/>
</dbReference>
<gene>
    <name evidence="11" type="ORF">ENV62_08380</name>
</gene>
<dbReference type="Gene3D" id="3.30.565.10">
    <property type="entry name" value="Histidine kinase-like ATPase, C-terminal domain"/>
    <property type="match status" value="1"/>
</dbReference>
<feature type="transmembrane region" description="Helical" evidence="9">
    <location>
        <begin position="83"/>
        <end position="105"/>
    </location>
</feature>
<evidence type="ECO:0000256" key="6">
    <source>
        <dbReference type="ARBA" id="ARBA00022777"/>
    </source>
</evidence>
<reference evidence="11" key="1">
    <citation type="journal article" date="2020" name="mSystems">
        <title>Genome- and Community-Level Interaction Insights into Carbon Utilization and Element Cycling Functions of Hydrothermarchaeota in Hydrothermal Sediment.</title>
        <authorList>
            <person name="Zhou Z."/>
            <person name="Liu Y."/>
            <person name="Xu W."/>
            <person name="Pan J."/>
            <person name="Luo Z.H."/>
            <person name="Li M."/>
        </authorList>
    </citation>
    <scope>NUCLEOTIDE SEQUENCE [LARGE SCALE GENOMIC DNA]</scope>
    <source>
        <strain evidence="11">SpSt-776</strain>
    </source>
</reference>
<keyword evidence="5" id="KW-0547">Nucleotide-binding</keyword>
<dbReference type="InterPro" id="IPR036097">
    <property type="entry name" value="HisK_dim/P_sf"/>
</dbReference>
<dbReference type="InterPro" id="IPR005467">
    <property type="entry name" value="His_kinase_dom"/>
</dbReference>
<dbReference type="AlphaFoldDB" id="A0A7C3WRM6"/>
<evidence type="ECO:0000259" key="10">
    <source>
        <dbReference type="PROSITE" id="PS50109"/>
    </source>
</evidence>
<organism evidence="11">
    <name type="scientific">Desulfobacca acetoxidans</name>
    <dbReference type="NCBI Taxonomy" id="60893"/>
    <lineage>
        <taxon>Bacteria</taxon>
        <taxon>Pseudomonadati</taxon>
        <taxon>Thermodesulfobacteriota</taxon>
        <taxon>Desulfobaccia</taxon>
        <taxon>Desulfobaccales</taxon>
        <taxon>Desulfobaccaceae</taxon>
        <taxon>Desulfobacca</taxon>
    </lineage>
</organism>
<dbReference type="PANTHER" id="PTHR43065">
    <property type="entry name" value="SENSOR HISTIDINE KINASE"/>
    <property type="match status" value="1"/>
</dbReference>
<name>A0A7C3WRM6_9BACT</name>
<dbReference type="SMART" id="SM00388">
    <property type="entry name" value="HisKA"/>
    <property type="match status" value="1"/>
</dbReference>
<keyword evidence="4" id="KW-0808">Transferase</keyword>
<dbReference type="CDD" id="cd00082">
    <property type="entry name" value="HisKA"/>
    <property type="match status" value="1"/>
</dbReference>
<evidence type="ECO:0000313" key="11">
    <source>
        <dbReference type="EMBL" id="HGB15234.1"/>
    </source>
</evidence>
<sequence>MITLPLLPVWLVGILSSLSVVVLSIMAYAVSRRLMYEDPENALWLFLNWMCLAFLVFSLSHFISHTIQDLIRFGGFNSNLVVLNRVFGGFDSVIYVAIATITLFFHRIQRLYRRMEADHHRLEETSHEILALNREMEALVMERTMSEMALGMAHGIRNPLHVIGGFSQRLLKKTAEGDPTRAWLMAISEEAKRIEHMVERFETLARRKSSFFSQVDLNEIVRETLRLIRPEIDAKHIKLVTDLYPEPIMGRLNSHLLKVALAHLLRNAIEATPPGGSIIVRTYLEKNYAVLVIKDTGKGMPKDVVEKVFVPFYTTKIGGTGLGLVFVRQIVDEHRGTITLDSQVGRGTTVTIRLSLRFAEAPLTPEESEAAEKTPAAPAQ</sequence>
<evidence type="ECO:0000256" key="2">
    <source>
        <dbReference type="ARBA" id="ARBA00012438"/>
    </source>
</evidence>
<dbReference type="PRINTS" id="PR00344">
    <property type="entry name" value="BCTRLSENSOR"/>
</dbReference>
<keyword evidence="6 11" id="KW-0418">Kinase</keyword>
<dbReference type="SUPFAM" id="SSF55874">
    <property type="entry name" value="ATPase domain of HSP90 chaperone/DNA topoisomerase II/histidine kinase"/>
    <property type="match status" value="1"/>
</dbReference>
<dbReference type="InterPro" id="IPR036890">
    <property type="entry name" value="HATPase_C_sf"/>
</dbReference>
<evidence type="ECO:0000256" key="4">
    <source>
        <dbReference type="ARBA" id="ARBA00022679"/>
    </source>
</evidence>
<evidence type="ECO:0000256" key="9">
    <source>
        <dbReference type="SAM" id="Phobius"/>
    </source>
</evidence>
<dbReference type="CDD" id="cd00075">
    <property type="entry name" value="HATPase"/>
    <property type="match status" value="1"/>
</dbReference>
<dbReference type="SUPFAM" id="SSF47384">
    <property type="entry name" value="Homodimeric domain of signal transducing histidine kinase"/>
    <property type="match status" value="1"/>
</dbReference>
<keyword evidence="8" id="KW-0902">Two-component regulatory system</keyword>
<evidence type="ECO:0000256" key="8">
    <source>
        <dbReference type="ARBA" id="ARBA00023012"/>
    </source>
</evidence>
<proteinExistence type="predicted"/>
<dbReference type="InterPro" id="IPR003661">
    <property type="entry name" value="HisK_dim/P_dom"/>
</dbReference>
<keyword evidence="9" id="KW-0472">Membrane</keyword>
<feature type="domain" description="Histidine kinase" evidence="10">
    <location>
        <begin position="151"/>
        <end position="358"/>
    </location>
</feature>
<evidence type="ECO:0000256" key="1">
    <source>
        <dbReference type="ARBA" id="ARBA00000085"/>
    </source>
</evidence>
<keyword evidence="9" id="KW-0812">Transmembrane</keyword>
<comment type="caution">
    <text evidence="11">The sequence shown here is derived from an EMBL/GenBank/DDBJ whole genome shotgun (WGS) entry which is preliminary data.</text>
</comment>
<keyword evidence="7" id="KW-0067">ATP-binding</keyword>
<comment type="catalytic activity">
    <reaction evidence="1">
        <text>ATP + protein L-histidine = ADP + protein N-phospho-L-histidine.</text>
        <dbReference type="EC" id="2.7.13.3"/>
    </reaction>
</comment>
<dbReference type="InterPro" id="IPR003594">
    <property type="entry name" value="HATPase_dom"/>
</dbReference>
<feature type="transmembrane region" description="Helical" evidence="9">
    <location>
        <begin position="6"/>
        <end position="30"/>
    </location>
</feature>
<dbReference type="EC" id="2.7.13.3" evidence="2"/>
<dbReference type="GO" id="GO:0000155">
    <property type="term" value="F:phosphorelay sensor kinase activity"/>
    <property type="evidence" value="ECO:0007669"/>
    <property type="project" value="InterPro"/>
</dbReference>
<evidence type="ECO:0000256" key="7">
    <source>
        <dbReference type="ARBA" id="ARBA00022840"/>
    </source>
</evidence>
<dbReference type="EMBL" id="DTHB01000053">
    <property type="protein sequence ID" value="HGB15234.1"/>
    <property type="molecule type" value="Genomic_DNA"/>
</dbReference>
<dbReference type="GO" id="GO:0005524">
    <property type="term" value="F:ATP binding"/>
    <property type="evidence" value="ECO:0007669"/>
    <property type="project" value="UniProtKB-KW"/>
</dbReference>
<dbReference type="Pfam" id="PF02518">
    <property type="entry name" value="HATPase_c"/>
    <property type="match status" value="1"/>
</dbReference>
<dbReference type="Gene3D" id="1.10.287.130">
    <property type="match status" value="1"/>
</dbReference>